<dbReference type="SUPFAM" id="SSF54236">
    <property type="entry name" value="Ubiquitin-like"/>
    <property type="match status" value="1"/>
</dbReference>
<dbReference type="CDD" id="cd17039">
    <property type="entry name" value="Ubl_ubiquitin_like"/>
    <property type="match status" value="1"/>
</dbReference>
<organism evidence="1 2">
    <name type="scientific">Streblomastix strix</name>
    <dbReference type="NCBI Taxonomy" id="222440"/>
    <lineage>
        <taxon>Eukaryota</taxon>
        <taxon>Metamonada</taxon>
        <taxon>Preaxostyla</taxon>
        <taxon>Oxymonadida</taxon>
        <taxon>Streblomastigidae</taxon>
        <taxon>Streblomastix</taxon>
    </lineage>
</organism>
<accession>A0A5J4TDD8</accession>
<evidence type="ECO:0008006" key="3">
    <source>
        <dbReference type="Google" id="ProtNLM"/>
    </source>
</evidence>
<dbReference type="AlphaFoldDB" id="A0A5J4TDD8"/>
<feature type="non-terminal residue" evidence="1">
    <location>
        <position position="1"/>
    </location>
</feature>
<evidence type="ECO:0000313" key="2">
    <source>
        <dbReference type="Proteomes" id="UP000324800"/>
    </source>
</evidence>
<protein>
    <recommendedName>
        <fullName evidence="3">Ubiquitin-like domain-containing protein</fullName>
    </recommendedName>
</protein>
<dbReference type="EMBL" id="SNRW01032911">
    <property type="protein sequence ID" value="KAA6356476.1"/>
    <property type="molecule type" value="Genomic_DNA"/>
</dbReference>
<dbReference type="InterPro" id="IPR029071">
    <property type="entry name" value="Ubiquitin-like_domsf"/>
</dbReference>
<comment type="caution">
    <text evidence="1">The sequence shown here is derived from an EMBL/GenBank/DDBJ whole genome shotgun (WGS) entry which is preliminary data.</text>
</comment>
<sequence>TEQNCDSPLIVFVSYYLLDDPVEIHANQSTTVSELKKRALPFKNENLCQLFLQEKRLKDSESAFAQGVRSGDKLLLVDKEFIKNQITQLENDYYSHEKEMVKQVVQSLQQNEDDIFRMDKGVNKDFPLELVESEKDLIIDFNSNEYSSADTPQQKIELAYKKLNESKNSILKKHSLNSSDPEMLTEEQMNEKYFLKWKKQVQFYYIKDREIYFYLNDHKQEILSPNFKLSERVDEINAKFPYFINLSETISGFIQYPFNYDTYCQQAILQLDNKEQERYQAIEDTEHMITKGYLTLNEIGFGDLKAEFDDEYNEDGEYLGLKKQEITKEEFESIAQNYAVQYKIQNQHELQNHSKVVLQG</sequence>
<proteinExistence type="predicted"/>
<reference evidence="1 2" key="1">
    <citation type="submission" date="2019-03" db="EMBL/GenBank/DDBJ databases">
        <title>Single cell metagenomics reveals metabolic interactions within the superorganism composed of flagellate Streblomastix strix and complex community of Bacteroidetes bacteria on its surface.</title>
        <authorList>
            <person name="Treitli S.C."/>
            <person name="Kolisko M."/>
            <person name="Husnik F."/>
            <person name="Keeling P."/>
            <person name="Hampl V."/>
        </authorList>
    </citation>
    <scope>NUCLEOTIDE SEQUENCE [LARGE SCALE GENOMIC DNA]</scope>
    <source>
        <strain evidence="1">ST1C</strain>
    </source>
</reference>
<evidence type="ECO:0000313" key="1">
    <source>
        <dbReference type="EMBL" id="KAA6356476.1"/>
    </source>
</evidence>
<gene>
    <name evidence="1" type="ORF">EZS28_047997</name>
</gene>
<name>A0A5J4TDD8_9EUKA</name>
<dbReference type="Proteomes" id="UP000324800">
    <property type="component" value="Unassembled WGS sequence"/>
</dbReference>
<feature type="non-terminal residue" evidence="1">
    <location>
        <position position="360"/>
    </location>
</feature>